<reference evidence="2" key="1">
    <citation type="submission" date="2023-07" db="EMBL/GenBank/DDBJ databases">
        <title>draft genome sequence of fig (Ficus carica).</title>
        <authorList>
            <person name="Takahashi T."/>
            <person name="Nishimura K."/>
        </authorList>
    </citation>
    <scope>NUCLEOTIDE SEQUENCE</scope>
</reference>
<dbReference type="Proteomes" id="UP001187192">
    <property type="component" value="Unassembled WGS sequence"/>
</dbReference>
<evidence type="ECO:0000313" key="2">
    <source>
        <dbReference type="EMBL" id="GMN44039.1"/>
    </source>
</evidence>
<gene>
    <name evidence="2" type="ORF">TIFTF001_013240</name>
</gene>
<keyword evidence="3" id="KW-1185">Reference proteome</keyword>
<proteinExistence type="predicted"/>
<feature type="region of interest" description="Disordered" evidence="1">
    <location>
        <begin position="34"/>
        <end position="84"/>
    </location>
</feature>
<comment type="caution">
    <text evidence="2">The sequence shown here is derived from an EMBL/GenBank/DDBJ whole genome shotgun (WGS) entry which is preliminary data.</text>
</comment>
<name>A0AA87ZUL3_FICCA</name>
<evidence type="ECO:0000313" key="3">
    <source>
        <dbReference type="Proteomes" id="UP001187192"/>
    </source>
</evidence>
<feature type="compositionally biased region" description="Gly residues" evidence="1">
    <location>
        <begin position="51"/>
        <end position="78"/>
    </location>
</feature>
<protein>
    <submittedName>
        <fullName evidence="2">Uncharacterized protein</fullName>
    </submittedName>
</protein>
<evidence type="ECO:0000256" key="1">
    <source>
        <dbReference type="SAM" id="MobiDB-lite"/>
    </source>
</evidence>
<dbReference type="AlphaFoldDB" id="A0AA87ZUL3"/>
<sequence length="157" mass="16111">MAGVGKGGAHRLEGGASQAAWIVGGVGSGQWMGCSSGTQRRRGWSVTGSRASGGDGLVIGAGRGGGGEGHWSGPGLQPGGLSSRHTSCRTLDVTPFCLSLSFRPLPSATDVIDFADFSLSRSDSPKVEGKGKASHPTELLWVPSPTLYNSDTCRLRI</sequence>
<dbReference type="EMBL" id="BTGU01000017">
    <property type="protein sequence ID" value="GMN44039.1"/>
    <property type="molecule type" value="Genomic_DNA"/>
</dbReference>
<accession>A0AA87ZUL3</accession>
<organism evidence="2 3">
    <name type="scientific">Ficus carica</name>
    <name type="common">Common fig</name>
    <dbReference type="NCBI Taxonomy" id="3494"/>
    <lineage>
        <taxon>Eukaryota</taxon>
        <taxon>Viridiplantae</taxon>
        <taxon>Streptophyta</taxon>
        <taxon>Embryophyta</taxon>
        <taxon>Tracheophyta</taxon>
        <taxon>Spermatophyta</taxon>
        <taxon>Magnoliopsida</taxon>
        <taxon>eudicotyledons</taxon>
        <taxon>Gunneridae</taxon>
        <taxon>Pentapetalae</taxon>
        <taxon>rosids</taxon>
        <taxon>fabids</taxon>
        <taxon>Rosales</taxon>
        <taxon>Moraceae</taxon>
        <taxon>Ficeae</taxon>
        <taxon>Ficus</taxon>
    </lineage>
</organism>